<keyword evidence="9" id="KW-0448">Lipopolysaccharide biosynthesis</keyword>
<dbReference type="Gene3D" id="3.40.50.2000">
    <property type="entry name" value="Glycogen Phosphorylase B"/>
    <property type="match status" value="1"/>
</dbReference>
<dbReference type="GO" id="GO:0005886">
    <property type="term" value="C:plasma membrane"/>
    <property type="evidence" value="ECO:0007669"/>
    <property type="project" value="UniProtKB-SubCell"/>
</dbReference>
<dbReference type="GO" id="GO:0043842">
    <property type="term" value="F:Kdo transferase activity"/>
    <property type="evidence" value="ECO:0007669"/>
    <property type="project" value="UniProtKB-EC"/>
</dbReference>
<feature type="site" description="Transition state stabilizer" evidence="8">
    <location>
        <position position="210"/>
    </location>
</feature>
<reference evidence="11 12" key="1">
    <citation type="journal article" date="2016" name="Int. J. Syst. Evol. Microbiol.">
        <title>Paraphotobacterium marinum gen. nov., sp. nov., a member of the family Vibrionaceae, isolated from surface seawater.</title>
        <authorList>
            <person name="Huang Z."/>
            <person name="Dong C."/>
            <person name="Shao Z."/>
        </authorList>
    </citation>
    <scope>NUCLEOTIDE SEQUENCE [LARGE SCALE GENOMIC DNA]</scope>
    <source>
        <strain evidence="11 12">NSCS20N07D</strain>
    </source>
</reference>
<dbReference type="InterPro" id="IPR039901">
    <property type="entry name" value="Kdotransferase"/>
</dbReference>
<evidence type="ECO:0000256" key="3">
    <source>
        <dbReference type="ARBA" id="ARBA00019077"/>
    </source>
</evidence>
<name>A0A220VCD7_9GAMM</name>
<keyword evidence="9" id="KW-0472">Membrane</keyword>
<proteinExistence type="inferred from homology"/>
<evidence type="ECO:0000256" key="4">
    <source>
        <dbReference type="ARBA" id="ARBA00022679"/>
    </source>
</evidence>
<dbReference type="Gene3D" id="3.40.50.11720">
    <property type="entry name" value="3-Deoxy-D-manno-octulosonic-acid transferase, N-terminal domain"/>
    <property type="match status" value="1"/>
</dbReference>
<evidence type="ECO:0000256" key="5">
    <source>
        <dbReference type="ARBA" id="ARBA00031445"/>
    </source>
</evidence>
<protein>
    <recommendedName>
        <fullName evidence="3 9">3-deoxy-D-manno-octulosonic acid transferase</fullName>
        <shortName evidence="9">Kdo transferase</shortName>
        <ecNumber evidence="2 9">2.4.99.12</ecNumber>
    </recommendedName>
    <alternativeName>
        <fullName evidence="5 9">Lipid IV(A) 3-deoxy-D-manno-octulosonic acid transferase</fullName>
    </alternativeName>
</protein>
<sequence>MFAFIYSILYFFLILPMFLFALLRKKSNKPYIGKRWPELFGISKAKIPKDLIWIHSVSVGESNLSIRLIKEIKKENRKLQFLVTTTTATGFESFKKENLEGVFHQYLPLDLPFFIRLFLKRFQPSMFINIETELWPNLIRLSYEQKIPIIVINARLSERSMMRYLKASKIVYNLIFKYITHISCINLKDRDRFSKLSIPGDKLSVSGSMKYDINLKNIPIKHSLLQKFNKDKMFIVAASTHSPEEELILNIFQSIKKRLPQTALIIIPRHPERFDQVEKYCQLSKFSFIKRSELNNEILTDPDIILVDSMGEMFTFLKKADVVFMGGSFAGDKTGGHNLLEPAILSKATITGPNNRNFQDIYNSLKDNNAIITARTKEELQNEVLNLLENESLRKVLGNNASETVQKNQGATLKTIELLKKHTHNL</sequence>
<dbReference type="Pfam" id="PF04413">
    <property type="entry name" value="Glycos_transf_N"/>
    <property type="match status" value="1"/>
</dbReference>
<evidence type="ECO:0000256" key="1">
    <source>
        <dbReference type="ARBA" id="ARBA00004713"/>
    </source>
</evidence>
<accession>A0A220VCD7</accession>
<evidence type="ECO:0000256" key="7">
    <source>
        <dbReference type="PIRSR" id="PIRSR639901-1"/>
    </source>
</evidence>
<gene>
    <name evidence="11" type="ORF">CF386_02830</name>
</gene>
<evidence type="ECO:0000256" key="6">
    <source>
        <dbReference type="ARBA" id="ARBA00049183"/>
    </source>
</evidence>
<feature type="domain" description="3-deoxy-D-manno-octulosonic-acid transferase N-terminal" evidence="10">
    <location>
        <begin position="34"/>
        <end position="213"/>
    </location>
</feature>
<dbReference type="Proteomes" id="UP000242175">
    <property type="component" value="Chromosome large"/>
</dbReference>
<dbReference type="EC" id="2.4.99.12" evidence="2 9"/>
<dbReference type="PANTHER" id="PTHR42755">
    <property type="entry name" value="3-DEOXY-MANNO-OCTULOSONATE CYTIDYLYLTRANSFERASE"/>
    <property type="match status" value="1"/>
</dbReference>
<evidence type="ECO:0000313" key="12">
    <source>
        <dbReference type="Proteomes" id="UP000242175"/>
    </source>
</evidence>
<feature type="site" description="Transition state stabilizer" evidence="8">
    <location>
        <position position="131"/>
    </location>
</feature>
<evidence type="ECO:0000256" key="8">
    <source>
        <dbReference type="PIRSR" id="PIRSR639901-2"/>
    </source>
</evidence>
<dbReference type="GO" id="GO:0009245">
    <property type="term" value="P:lipid A biosynthetic process"/>
    <property type="evidence" value="ECO:0007669"/>
    <property type="project" value="TreeGrafter"/>
</dbReference>
<dbReference type="OrthoDB" id="9789797at2"/>
<evidence type="ECO:0000259" key="10">
    <source>
        <dbReference type="Pfam" id="PF04413"/>
    </source>
</evidence>
<keyword evidence="9" id="KW-1133">Transmembrane helix</keyword>
<dbReference type="EMBL" id="CP022355">
    <property type="protein sequence ID" value="ASK78054.1"/>
    <property type="molecule type" value="Genomic_DNA"/>
</dbReference>
<dbReference type="KEGG" id="pmai:CF386_02830"/>
<evidence type="ECO:0000256" key="9">
    <source>
        <dbReference type="RuleBase" id="RU365103"/>
    </source>
</evidence>
<evidence type="ECO:0000256" key="2">
    <source>
        <dbReference type="ARBA" id="ARBA00012621"/>
    </source>
</evidence>
<dbReference type="InterPro" id="IPR007507">
    <property type="entry name" value="Glycos_transf_N"/>
</dbReference>
<organism evidence="11 12">
    <name type="scientific">Paraphotobacterium marinum</name>
    <dbReference type="NCBI Taxonomy" id="1755811"/>
    <lineage>
        <taxon>Bacteria</taxon>
        <taxon>Pseudomonadati</taxon>
        <taxon>Pseudomonadota</taxon>
        <taxon>Gammaproteobacteria</taxon>
        <taxon>Vibrionales</taxon>
        <taxon>Vibrionaceae</taxon>
        <taxon>Paraphotobacterium</taxon>
    </lineage>
</organism>
<feature type="transmembrane region" description="Helical" evidence="9">
    <location>
        <begin position="6"/>
        <end position="23"/>
    </location>
</feature>
<dbReference type="AlphaFoldDB" id="A0A220VCD7"/>
<comment type="similarity">
    <text evidence="9">Belongs to the glycosyltransferase group 1 family.</text>
</comment>
<comment type="subcellular location">
    <subcellularLocation>
        <location evidence="9">Cell membrane</location>
    </subcellularLocation>
</comment>
<dbReference type="GO" id="GO:0009244">
    <property type="term" value="P:lipopolysaccharide core region biosynthetic process"/>
    <property type="evidence" value="ECO:0007669"/>
    <property type="project" value="UniProtKB-UniRule"/>
</dbReference>
<comment type="function">
    <text evidence="9">Involved in lipopolysaccharide (LPS) biosynthesis. Catalyzes the transfer of 3-deoxy-D-manno-octulosonate (Kdo) residue(s) from CMP-Kdo to lipid IV(A), the tetraacyldisaccharide-1,4'-bisphosphate precursor of lipid A.</text>
</comment>
<comment type="pathway">
    <text evidence="1 9">Bacterial outer membrane biogenesis; LPS core biosynthesis.</text>
</comment>
<dbReference type="InterPro" id="IPR038107">
    <property type="entry name" value="Glycos_transf_N_sf"/>
</dbReference>
<dbReference type="PANTHER" id="PTHR42755:SF1">
    <property type="entry name" value="3-DEOXY-D-MANNO-OCTULOSONIC ACID TRANSFERASE, MITOCHONDRIAL-RELATED"/>
    <property type="match status" value="1"/>
</dbReference>
<evidence type="ECO:0000313" key="11">
    <source>
        <dbReference type="EMBL" id="ASK78054.1"/>
    </source>
</evidence>
<keyword evidence="4 9" id="KW-0808">Transferase</keyword>
<keyword evidence="9" id="KW-0812">Transmembrane</keyword>
<dbReference type="RefSeq" id="WP_089072964.1">
    <property type="nucleotide sequence ID" value="NZ_CBCSAM010000009.1"/>
</dbReference>
<keyword evidence="9" id="KW-1003">Cell membrane</keyword>
<dbReference type="SUPFAM" id="SSF53756">
    <property type="entry name" value="UDP-Glycosyltransferase/glycogen phosphorylase"/>
    <property type="match status" value="1"/>
</dbReference>
<dbReference type="UniPathway" id="UPA00958"/>
<keyword evidence="12" id="KW-1185">Reference proteome</keyword>
<feature type="active site" description="Proton acceptor" evidence="7">
    <location>
        <position position="61"/>
    </location>
</feature>
<comment type="catalytic activity">
    <reaction evidence="6 9">
        <text>lipid IVA (E. coli) + CMP-3-deoxy-beta-D-manno-octulosonate = alpha-Kdo-(2-&gt;6)-lipid IVA (E. coli) + CMP + H(+)</text>
        <dbReference type="Rhea" id="RHEA:28066"/>
        <dbReference type="ChEBI" id="CHEBI:15378"/>
        <dbReference type="ChEBI" id="CHEBI:58603"/>
        <dbReference type="ChEBI" id="CHEBI:60364"/>
        <dbReference type="ChEBI" id="CHEBI:60377"/>
        <dbReference type="ChEBI" id="CHEBI:85987"/>
        <dbReference type="EC" id="2.4.99.12"/>
    </reaction>
</comment>